<keyword evidence="2" id="KW-0812">Transmembrane</keyword>
<reference evidence="4" key="1">
    <citation type="journal article" date="2010" name="PLoS Negl. Trop. Dis.">
        <title>The genome sequence of Trypanosoma brucei gambiense, causative agent of chronic human african trypanosomiasis.</title>
        <authorList>
            <person name="Jackson A.P."/>
            <person name="Sanders M."/>
            <person name="Berry A."/>
            <person name="McQuillan J."/>
            <person name="Aslett M.A."/>
            <person name="Quail M.A."/>
            <person name="Chukualim B."/>
            <person name="Capewell P."/>
            <person name="MacLeod A."/>
            <person name="Melville S.E."/>
            <person name="Gibson W."/>
            <person name="Barry J.D."/>
            <person name="Berriman M."/>
            <person name="Hertz-Fowler C."/>
        </authorList>
    </citation>
    <scope>NUCLEOTIDE SEQUENCE [LARGE SCALE GENOMIC DNA]</scope>
    <source>
        <strain evidence="4">MHOM/CI/86/DAL972</strain>
    </source>
</reference>
<sequence>MLVFVPPTSTLRGRTRRKKRYNSSKNTQITLQCELRCKWVTNYCRTGLWNNFVYVYASEIIMSTSVNLCSDYLKTLLSGRLCGNAFLAVFFCFCFYQFLELCGAFLPGPHHVTKGKNRRKEEEGFKKKTDNSARMTRRQIR</sequence>
<gene>
    <name evidence="3" type="ORF">TbgDal_VII1010</name>
</gene>
<protein>
    <submittedName>
        <fullName evidence="3">Uncharacterized protein</fullName>
    </submittedName>
</protein>
<dbReference type="KEGG" id="tbg:TbgDal_VII1010"/>
<accession>C9ZRZ1</accession>
<keyword evidence="2" id="KW-1133">Transmembrane helix</keyword>
<evidence type="ECO:0000313" key="4">
    <source>
        <dbReference type="Proteomes" id="UP000002316"/>
    </source>
</evidence>
<feature type="region of interest" description="Disordered" evidence="1">
    <location>
        <begin position="113"/>
        <end position="141"/>
    </location>
</feature>
<evidence type="ECO:0000256" key="1">
    <source>
        <dbReference type="SAM" id="MobiDB-lite"/>
    </source>
</evidence>
<dbReference type="AlphaFoldDB" id="C9ZRZ1"/>
<keyword evidence="2" id="KW-0472">Membrane</keyword>
<evidence type="ECO:0000256" key="2">
    <source>
        <dbReference type="SAM" id="Phobius"/>
    </source>
</evidence>
<organism evidence="3 4">
    <name type="scientific">Trypanosoma brucei gambiense (strain MHOM/CI/86/DAL972)</name>
    <dbReference type="NCBI Taxonomy" id="679716"/>
    <lineage>
        <taxon>Eukaryota</taxon>
        <taxon>Discoba</taxon>
        <taxon>Euglenozoa</taxon>
        <taxon>Kinetoplastea</taxon>
        <taxon>Metakinetoplastina</taxon>
        <taxon>Trypanosomatida</taxon>
        <taxon>Trypanosomatidae</taxon>
        <taxon>Trypanosoma</taxon>
    </lineage>
</organism>
<feature type="transmembrane region" description="Helical" evidence="2">
    <location>
        <begin position="52"/>
        <end position="69"/>
    </location>
</feature>
<dbReference type="Proteomes" id="UP000002316">
    <property type="component" value="Chromosome 7"/>
</dbReference>
<proteinExistence type="predicted"/>
<dbReference type="RefSeq" id="XP_011774410.1">
    <property type="nucleotide sequence ID" value="XM_011776108.1"/>
</dbReference>
<dbReference type="EMBL" id="FN554970">
    <property type="protein sequence ID" value="CBH12127.1"/>
    <property type="molecule type" value="Genomic_DNA"/>
</dbReference>
<evidence type="ECO:0000313" key="3">
    <source>
        <dbReference type="EMBL" id="CBH12127.1"/>
    </source>
</evidence>
<dbReference type="GeneID" id="23862230"/>
<feature type="compositionally biased region" description="Basic and acidic residues" evidence="1">
    <location>
        <begin position="119"/>
        <end position="131"/>
    </location>
</feature>
<feature type="transmembrane region" description="Helical" evidence="2">
    <location>
        <begin position="81"/>
        <end position="99"/>
    </location>
</feature>
<name>C9ZRZ1_TRYB9</name>